<dbReference type="InterPro" id="IPR006805">
    <property type="entry name" value="Anth_synth_I_N"/>
</dbReference>
<evidence type="ECO:0000256" key="10">
    <source>
        <dbReference type="ARBA" id="ARBA00025634"/>
    </source>
</evidence>
<dbReference type="AlphaFoldDB" id="A0A518BXM5"/>
<evidence type="ECO:0000313" key="16">
    <source>
        <dbReference type="Proteomes" id="UP000320386"/>
    </source>
</evidence>
<keyword evidence="7 12" id="KW-0822">Tryptophan biosynthesis</keyword>
<feature type="domain" description="Chorismate-utilising enzyme C-terminal" evidence="13">
    <location>
        <begin position="226"/>
        <end position="483"/>
    </location>
</feature>
<dbReference type="PANTHER" id="PTHR11236:SF9">
    <property type="entry name" value="ANTHRANILATE SYNTHASE COMPONENT 1"/>
    <property type="match status" value="1"/>
</dbReference>
<evidence type="ECO:0000256" key="9">
    <source>
        <dbReference type="ARBA" id="ARBA00023239"/>
    </source>
</evidence>
<dbReference type="PRINTS" id="PR00095">
    <property type="entry name" value="ANTSNTHASEI"/>
</dbReference>
<evidence type="ECO:0000256" key="2">
    <source>
        <dbReference type="ARBA" id="ARBA00009562"/>
    </source>
</evidence>
<dbReference type="Proteomes" id="UP000320386">
    <property type="component" value="Chromosome"/>
</dbReference>
<evidence type="ECO:0000256" key="5">
    <source>
        <dbReference type="ARBA" id="ARBA00020653"/>
    </source>
</evidence>
<dbReference type="EC" id="4.1.3.27" evidence="4 12"/>
<dbReference type="Gene3D" id="3.60.120.10">
    <property type="entry name" value="Anthranilate synthase"/>
    <property type="match status" value="1"/>
</dbReference>
<keyword evidence="6 12" id="KW-0028">Amino-acid biosynthesis</keyword>
<keyword evidence="16" id="KW-1185">Reference proteome</keyword>
<protein>
    <recommendedName>
        <fullName evidence="5 12">Anthranilate synthase component 1</fullName>
        <ecNumber evidence="4 12">4.1.3.27</ecNumber>
    </recommendedName>
</protein>
<evidence type="ECO:0000256" key="4">
    <source>
        <dbReference type="ARBA" id="ARBA00012266"/>
    </source>
</evidence>
<dbReference type="KEGG" id="mcad:Pan265_15820"/>
<evidence type="ECO:0000313" key="15">
    <source>
        <dbReference type="EMBL" id="QDU71729.1"/>
    </source>
</evidence>
<comment type="pathway">
    <text evidence="1 12">Amino-acid biosynthesis; L-tryptophan biosynthesis; L-tryptophan from chorismate: step 1/5.</text>
</comment>
<dbReference type="PANTHER" id="PTHR11236">
    <property type="entry name" value="AMINOBENZOATE/ANTHRANILATE SYNTHASE"/>
    <property type="match status" value="1"/>
</dbReference>
<name>A0A518BXM5_9BACT</name>
<dbReference type="Pfam" id="PF00425">
    <property type="entry name" value="Chorismate_bind"/>
    <property type="match status" value="1"/>
</dbReference>
<keyword evidence="12" id="KW-0460">Magnesium</keyword>
<evidence type="ECO:0000256" key="11">
    <source>
        <dbReference type="ARBA" id="ARBA00047683"/>
    </source>
</evidence>
<sequence>MPLSIRVLSDWLTPVMAYRRLVAEDPRMAPSFLLESVVDGGQVGRYSYLGAQPAAEILAYGHRVETRSHRPGTLADETFESADPLAMVSETSAGLRCYPVPGLPEFTGGWVGYTGYDTVRYAEPEKLNDAPPDDRGLPDLHLQLYLSVVAFDHVQKTISLITHVDLDASQDDAAAYEQAVRTLGALADRLCTPHPEGFDALTAAAAGLDLQSPPSALPTSTLGEGGYQQAVDRIKEYVLAGDAFQVVPSQRFERQTRVDPFDIYRSLRVVNPSPYMFYVQVEGAMLVGSSPEILCRVHDGRLINRPLAGTRRRGANDHEDKTLEAELLDDPKDRAEHIMLVDLGRNDVGRVARPGSIELTRLMEVERYSHVMHISSTVEGELLDGLTAWDALRTSLPVGTVSGAPKIRAMQIIDEIEPTRRGPYAGAVGYADLLGNMDMAIALRTMVVLPGEADGTWRVHLQAGGGIVADSDPDAEHQETVNKAAALAKAIDVAEQAFGG</sequence>
<dbReference type="InterPro" id="IPR015890">
    <property type="entry name" value="Chorismate_C"/>
</dbReference>
<proteinExistence type="inferred from homology"/>
<evidence type="ECO:0000256" key="7">
    <source>
        <dbReference type="ARBA" id="ARBA00022822"/>
    </source>
</evidence>
<evidence type="ECO:0000259" key="14">
    <source>
        <dbReference type="Pfam" id="PF04715"/>
    </source>
</evidence>
<keyword evidence="8 12" id="KW-0057">Aromatic amino acid biosynthesis</keyword>
<comment type="subunit">
    <text evidence="3 12">Heterotetramer consisting of two non-identical subunits: a beta subunit (TrpG) and a large alpha subunit (TrpE).</text>
</comment>
<dbReference type="SUPFAM" id="SSF56322">
    <property type="entry name" value="ADC synthase"/>
    <property type="match status" value="1"/>
</dbReference>
<gene>
    <name evidence="12 15" type="primary">trpE</name>
    <name evidence="15" type="ORF">Pan265_15820</name>
</gene>
<reference evidence="15 16" key="1">
    <citation type="submission" date="2019-02" db="EMBL/GenBank/DDBJ databases">
        <title>Deep-cultivation of Planctomycetes and their phenomic and genomic characterization uncovers novel biology.</title>
        <authorList>
            <person name="Wiegand S."/>
            <person name="Jogler M."/>
            <person name="Boedeker C."/>
            <person name="Pinto D."/>
            <person name="Vollmers J."/>
            <person name="Rivas-Marin E."/>
            <person name="Kohn T."/>
            <person name="Peeters S.H."/>
            <person name="Heuer A."/>
            <person name="Rast P."/>
            <person name="Oberbeckmann S."/>
            <person name="Bunk B."/>
            <person name="Jeske O."/>
            <person name="Meyerdierks A."/>
            <person name="Storesund J.E."/>
            <person name="Kallscheuer N."/>
            <person name="Luecker S."/>
            <person name="Lage O.M."/>
            <person name="Pohl T."/>
            <person name="Merkel B.J."/>
            <person name="Hornburger P."/>
            <person name="Mueller R.-W."/>
            <person name="Bruemmer F."/>
            <person name="Labrenz M."/>
            <person name="Spormann A.M."/>
            <person name="Op den Camp H."/>
            <person name="Overmann J."/>
            <person name="Amann R."/>
            <person name="Jetten M.S.M."/>
            <person name="Mascher T."/>
            <person name="Medema M.H."/>
            <person name="Devos D.P."/>
            <person name="Kaster A.-K."/>
            <person name="Ovreas L."/>
            <person name="Rohde M."/>
            <person name="Galperin M.Y."/>
            <person name="Jogler C."/>
        </authorList>
    </citation>
    <scope>NUCLEOTIDE SEQUENCE [LARGE SCALE GENOMIC DNA]</scope>
    <source>
        <strain evidence="15 16">Pan265</strain>
    </source>
</reference>
<comment type="catalytic activity">
    <reaction evidence="11 12">
        <text>chorismate + L-glutamine = anthranilate + pyruvate + L-glutamate + H(+)</text>
        <dbReference type="Rhea" id="RHEA:21732"/>
        <dbReference type="ChEBI" id="CHEBI:15361"/>
        <dbReference type="ChEBI" id="CHEBI:15378"/>
        <dbReference type="ChEBI" id="CHEBI:16567"/>
        <dbReference type="ChEBI" id="CHEBI:29748"/>
        <dbReference type="ChEBI" id="CHEBI:29985"/>
        <dbReference type="ChEBI" id="CHEBI:58359"/>
        <dbReference type="EC" id="4.1.3.27"/>
    </reaction>
</comment>
<comment type="cofactor">
    <cofactor evidence="12">
        <name>Mg(2+)</name>
        <dbReference type="ChEBI" id="CHEBI:18420"/>
    </cofactor>
</comment>
<dbReference type="Pfam" id="PF04715">
    <property type="entry name" value="Anth_synt_I_N"/>
    <property type="match status" value="1"/>
</dbReference>
<keyword evidence="9 12" id="KW-0456">Lyase</keyword>
<dbReference type="InterPro" id="IPR005801">
    <property type="entry name" value="ADC_synthase"/>
</dbReference>
<comment type="similarity">
    <text evidence="2 12">Belongs to the anthranilate synthase component I family.</text>
</comment>
<dbReference type="InterPro" id="IPR005256">
    <property type="entry name" value="Anth_synth_I_PabB"/>
</dbReference>
<dbReference type="GO" id="GO:0000162">
    <property type="term" value="P:L-tryptophan biosynthetic process"/>
    <property type="evidence" value="ECO:0007669"/>
    <property type="project" value="UniProtKB-UniPathway"/>
</dbReference>
<dbReference type="GO" id="GO:0046872">
    <property type="term" value="F:metal ion binding"/>
    <property type="evidence" value="ECO:0007669"/>
    <property type="project" value="UniProtKB-KW"/>
</dbReference>
<evidence type="ECO:0000256" key="1">
    <source>
        <dbReference type="ARBA" id="ARBA00004873"/>
    </source>
</evidence>
<organism evidence="15 16">
    <name type="scientific">Mucisphaera calidilacus</name>
    <dbReference type="NCBI Taxonomy" id="2527982"/>
    <lineage>
        <taxon>Bacteria</taxon>
        <taxon>Pseudomonadati</taxon>
        <taxon>Planctomycetota</taxon>
        <taxon>Phycisphaerae</taxon>
        <taxon>Phycisphaerales</taxon>
        <taxon>Phycisphaeraceae</taxon>
        <taxon>Mucisphaera</taxon>
    </lineage>
</organism>
<dbReference type="NCBIfam" id="TIGR00564">
    <property type="entry name" value="trpE_most"/>
    <property type="match status" value="1"/>
</dbReference>
<dbReference type="EMBL" id="CP036280">
    <property type="protein sequence ID" value="QDU71729.1"/>
    <property type="molecule type" value="Genomic_DNA"/>
</dbReference>
<feature type="domain" description="Anthranilate synthase component I N-terminal" evidence="14">
    <location>
        <begin position="10"/>
        <end position="158"/>
    </location>
</feature>
<accession>A0A518BXM5</accession>
<evidence type="ECO:0000259" key="13">
    <source>
        <dbReference type="Pfam" id="PF00425"/>
    </source>
</evidence>
<evidence type="ECO:0000256" key="12">
    <source>
        <dbReference type="RuleBase" id="RU364045"/>
    </source>
</evidence>
<comment type="function">
    <text evidence="10 12">Part of a heterotetrameric complex that catalyzes the two-step biosynthesis of anthranilate, an intermediate in the biosynthesis of L-tryptophan. In the first step, the glutamine-binding beta subunit (TrpG) of anthranilate synthase (AS) provides the glutamine amidotransferase activity which generates ammonia as a substrate that, along with chorismate, is used in the second step, catalyzed by the large alpha subunit of AS (TrpE) to produce anthranilate. In the absence of TrpG, TrpE can synthesize anthranilate directly from chorismate and high concentrations of ammonia.</text>
</comment>
<dbReference type="UniPathway" id="UPA00035">
    <property type="reaction ID" value="UER00040"/>
</dbReference>
<evidence type="ECO:0000256" key="6">
    <source>
        <dbReference type="ARBA" id="ARBA00022605"/>
    </source>
</evidence>
<keyword evidence="12" id="KW-0479">Metal-binding</keyword>
<evidence type="ECO:0000256" key="8">
    <source>
        <dbReference type="ARBA" id="ARBA00023141"/>
    </source>
</evidence>
<evidence type="ECO:0000256" key="3">
    <source>
        <dbReference type="ARBA" id="ARBA00011575"/>
    </source>
</evidence>
<dbReference type="GO" id="GO:0004049">
    <property type="term" value="F:anthranilate synthase activity"/>
    <property type="evidence" value="ECO:0007669"/>
    <property type="project" value="UniProtKB-EC"/>
</dbReference>
<dbReference type="InterPro" id="IPR019999">
    <property type="entry name" value="Anth_synth_I-like"/>
</dbReference>